<name>A0A1X7V210_AMPQE</name>
<protein>
    <submittedName>
        <fullName evidence="1">Uncharacterized protein</fullName>
    </submittedName>
</protein>
<dbReference type="InterPro" id="IPR012337">
    <property type="entry name" value="RNaseH-like_sf"/>
</dbReference>
<proteinExistence type="predicted"/>
<dbReference type="SUPFAM" id="SSF53098">
    <property type="entry name" value="Ribonuclease H-like"/>
    <property type="match status" value="1"/>
</dbReference>
<sequence>MAVDGRSSTIIEAFKEASKEASFQGPSLAIVIPLINALCQKLQLNDEDDDGITTMKRQLLQSLSSRFSDVELSRHHALATILDHRDKHRCFSTIFKANCSF</sequence>
<organism evidence="1">
    <name type="scientific">Amphimedon queenslandica</name>
    <name type="common">Sponge</name>
    <dbReference type="NCBI Taxonomy" id="400682"/>
    <lineage>
        <taxon>Eukaryota</taxon>
        <taxon>Metazoa</taxon>
        <taxon>Porifera</taxon>
        <taxon>Demospongiae</taxon>
        <taxon>Heteroscleromorpha</taxon>
        <taxon>Haplosclerida</taxon>
        <taxon>Niphatidae</taxon>
        <taxon>Amphimedon</taxon>
    </lineage>
</organism>
<evidence type="ECO:0000313" key="1">
    <source>
        <dbReference type="EnsemblMetazoa" id="Aqu2.1.33829_001"/>
    </source>
</evidence>
<dbReference type="InParanoid" id="A0A1X7V210"/>
<dbReference type="EnsemblMetazoa" id="Aqu2.1.33829_001">
    <property type="protein sequence ID" value="Aqu2.1.33829_001"/>
    <property type="gene ID" value="Aqu2.1.33829"/>
</dbReference>
<dbReference type="AlphaFoldDB" id="A0A1X7V210"/>
<reference evidence="1" key="1">
    <citation type="submission" date="2017-05" db="UniProtKB">
        <authorList>
            <consortium name="EnsemblMetazoa"/>
        </authorList>
    </citation>
    <scope>IDENTIFICATION</scope>
</reference>
<accession>A0A1X7V210</accession>